<dbReference type="Pfam" id="PF03069">
    <property type="entry name" value="FmdA_AmdA"/>
    <property type="match status" value="2"/>
</dbReference>
<dbReference type="EMBL" id="BRLJ01000003">
    <property type="protein sequence ID" value="GKX63070.1"/>
    <property type="molecule type" value="Genomic_DNA"/>
</dbReference>
<name>A0ABQ5LHM1_9GAMM</name>
<organism evidence="1 2">
    <name type="scientific">Pragia fontium</name>
    <dbReference type="NCBI Taxonomy" id="82985"/>
    <lineage>
        <taxon>Bacteria</taxon>
        <taxon>Pseudomonadati</taxon>
        <taxon>Pseudomonadota</taxon>
        <taxon>Gammaproteobacteria</taxon>
        <taxon>Enterobacterales</taxon>
        <taxon>Budviciaceae</taxon>
        <taxon>Pragia</taxon>
    </lineage>
</organism>
<dbReference type="Gene3D" id="2.40.10.120">
    <property type="match status" value="1"/>
</dbReference>
<comment type="caution">
    <text evidence="1">The sequence shown here is derived from an EMBL/GenBank/DDBJ whole genome shotgun (WGS) entry which is preliminary data.</text>
</comment>
<gene>
    <name evidence="1" type="ORF">SOASR032_16390</name>
</gene>
<dbReference type="PANTHER" id="PTHR31891:SF1">
    <property type="entry name" value="FORMAMIDASE C869.04-RELATED"/>
    <property type="match status" value="1"/>
</dbReference>
<evidence type="ECO:0000313" key="2">
    <source>
        <dbReference type="Proteomes" id="UP001059610"/>
    </source>
</evidence>
<dbReference type="Gene3D" id="2.60.120.580">
    <property type="entry name" value="Acetamidase/Formamidase-like domains"/>
    <property type="match status" value="1"/>
</dbReference>
<reference evidence="1" key="1">
    <citation type="submission" date="2022-06" db="EMBL/GenBank/DDBJ databases">
        <title>Draft genome sequences of Pragia fontium str. JCM24417.</title>
        <authorList>
            <person name="Wakabayashi Y."/>
            <person name="Kojima K."/>
        </authorList>
    </citation>
    <scope>NUCLEOTIDE SEQUENCE</scope>
    <source>
        <strain evidence="1">JCM 24417</strain>
    </source>
</reference>
<dbReference type="InterPro" id="IPR004304">
    <property type="entry name" value="FmdA_AmdA"/>
</dbReference>
<accession>A0ABQ5LHM1</accession>
<evidence type="ECO:0000313" key="1">
    <source>
        <dbReference type="EMBL" id="GKX63070.1"/>
    </source>
</evidence>
<dbReference type="PANTHER" id="PTHR31891">
    <property type="entry name" value="FORMAMIDASE C869.04-RELATED"/>
    <property type="match status" value="1"/>
</dbReference>
<protein>
    <submittedName>
        <fullName evidence="1">Acetamidase</fullName>
    </submittedName>
</protein>
<sequence length="299" mass="32017">MITITREKLIYAMSASNPPVCRVPAKTDICFQTCDCFEDQIESKDTPFNGLDWNRINSATGPVYIEGAHPGDILKVTIKAITVTAKQAVMVTMPQLGVLGDELTQAEVKIVPLQDGFAHLPGGIQYPLKPMIGVIGVAPEGEAISCGTPDKHGGNMDSKIIRQGATLWLPVNVEGALLALGDLHAGMGDGEVSGCGLEVAGEVVLSVEVIKGKRYPLPMVIDEQYVYTIASELTVDEAVTSVTKNMTNLLVEQGNLTRSDAISLMSIVGDLQICQVVDPLKTCRFAMPQQVIQQLGIKL</sequence>
<dbReference type="SUPFAM" id="SSF141130">
    <property type="entry name" value="Acetamidase/Formamidase-like"/>
    <property type="match status" value="1"/>
</dbReference>
<dbReference type="Gene3D" id="3.10.28.20">
    <property type="entry name" value="Acetamidase/Formamidase-like domains"/>
    <property type="match status" value="1"/>
</dbReference>
<proteinExistence type="predicted"/>
<dbReference type="Proteomes" id="UP001059610">
    <property type="component" value="Unassembled WGS sequence"/>
</dbReference>
<keyword evidence="2" id="KW-1185">Reference proteome</keyword>